<dbReference type="KEGG" id="ovi:T265_12282"/>
<dbReference type="CTD" id="20326450"/>
<reference evidence="1 2" key="1">
    <citation type="submission" date="2013-11" db="EMBL/GenBank/DDBJ databases">
        <title>Opisthorchis viverrini - life in the bile duct.</title>
        <authorList>
            <person name="Young N.D."/>
            <person name="Nagarajan N."/>
            <person name="Lin S.J."/>
            <person name="Korhonen P.K."/>
            <person name="Jex A.R."/>
            <person name="Hall R.S."/>
            <person name="Safavi-Hemami H."/>
            <person name="Kaewkong W."/>
            <person name="Bertrand D."/>
            <person name="Gao S."/>
            <person name="Seet Q."/>
            <person name="Wongkham S."/>
            <person name="Teh B.T."/>
            <person name="Wongkham C."/>
            <person name="Intapan P.M."/>
            <person name="Maleewong W."/>
            <person name="Yang X."/>
            <person name="Hu M."/>
            <person name="Wang Z."/>
            <person name="Hofmann A."/>
            <person name="Sternberg P.W."/>
            <person name="Tan P."/>
            <person name="Wang J."/>
            <person name="Gasser R.B."/>
        </authorList>
    </citation>
    <scope>NUCLEOTIDE SEQUENCE [LARGE SCALE GENOMIC DNA]</scope>
</reference>
<dbReference type="GeneID" id="20326450"/>
<accession>A0A074YYY2</accession>
<name>A0A074YYY2_OPIVI</name>
<organism evidence="1 2">
    <name type="scientific">Opisthorchis viverrini</name>
    <name type="common">Southeast Asian liver fluke</name>
    <dbReference type="NCBI Taxonomy" id="6198"/>
    <lineage>
        <taxon>Eukaryota</taxon>
        <taxon>Metazoa</taxon>
        <taxon>Spiralia</taxon>
        <taxon>Lophotrochozoa</taxon>
        <taxon>Platyhelminthes</taxon>
        <taxon>Trematoda</taxon>
        <taxon>Digenea</taxon>
        <taxon>Opisthorchiida</taxon>
        <taxon>Opisthorchiata</taxon>
        <taxon>Opisthorchiidae</taxon>
        <taxon>Opisthorchis</taxon>
    </lineage>
</organism>
<evidence type="ECO:0000313" key="2">
    <source>
        <dbReference type="Proteomes" id="UP000054324"/>
    </source>
</evidence>
<dbReference type="AlphaFoldDB" id="A0A074YYY2"/>
<evidence type="ECO:0000313" key="1">
    <source>
        <dbReference type="EMBL" id="KER18412.1"/>
    </source>
</evidence>
<dbReference type="OrthoDB" id="10390358at2759"/>
<dbReference type="EMBL" id="KL601666">
    <property type="protein sequence ID" value="KER18412.1"/>
    <property type="molecule type" value="Genomic_DNA"/>
</dbReference>
<sequence>MSSHFNHLTILSSITRFRLTARAYPTRLFIFSCRLRFKPLAIRFHPFYYRSSISPIPLSDCPLSPIYPHLLLSSFRSSPQPNTNPVILDFQEEVNPRDVICSPPVAVLSCSDSMEFLEEYDDRENPGAVADVAQMRSSQLQCDSSTSKLATPSRLTSQAVQNPLPVRLV</sequence>
<proteinExistence type="predicted"/>
<dbReference type="Proteomes" id="UP000054324">
    <property type="component" value="Unassembled WGS sequence"/>
</dbReference>
<gene>
    <name evidence="1" type="ORF">T265_12282</name>
</gene>
<protein>
    <submittedName>
        <fullName evidence="1">Uncharacterized protein</fullName>
    </submittedName>
</protein>
<dbReference type="RefSeq" id="XP_009177841.1">
    <property type="nucleotide sequence ID" value="XM_009179577.1"/>
</dbReference>
<keyword evidence="2" id="KW-1185">Reference proteome</keyword>